<comment type="caution">
    <text evidence="2">The sequence shown here is derived from an EMBL/GenBank/DDBJ whole genome shotgun (WGS) entry which is preliminary data.</text>
</comment>
<dbReference type="EMBL" id="JAVHNS010000012">
    <property type="protein sequence ID" value="KAK6338559.1"/>
    <property type="molecule type" value="Genomic_DNA"/>
</dbReference>
<keyword evidence="3" id="KW-1185">Reference proteome</keyword>
<feature type="region of interest" description="Disordered" evidence="1">
    <location>
        <begin position="49"/>
        <end position="68"/>
    </location>
</feature>
<accession>A0AAV9UBA3</accession>
<evidence type="ECO:0000313" key="2">
    <source>
        <dbReference type="EMBL" id="KAK6338559.1"/>
    </source>
</evidence>
<proteinExistence type="predicted"/>
<dbReference type="AlphaFoldDB" id="A0AAV9UBA3"/>
<evidence type="ECO:0000256" key="1">
    <source>
        <dbReference type="SAM" id="MobiDB-lite"/>
    </source>
</evidence>
<dbReference type="Proteomes" id="UP001373714">
    <property type="component" value="Unassembled WGS sequence"/>
</dbReference>
<evidence type="ECO:0000313" key="3">
    <source>
        <dbReference type="Proteomes" id="UP001373714"/>
    </source>
</evidence>
<sequence>MIVRCTDPRGVVDRIFKIFEDPGNTRGEYVPITTPGVTIEDINRFMERLEPPPVGNAKPPSSEDPGQEELKRIRALRMLNGMQSRCQSCRCHSEFMAIIRGNRHGCRSQHHADVCAAIYGCYCTAILDSHHPPPLGENFYNQNDYQQAYDQIPQFIKDDNPHFQWSYGRMKITTQAVSLENALLPYGNMYNPEFEDIWGLGKPPDTAHLANFWKWWDHRPGGSGGAGGFGGSGGFGDAGAGSGVGVS</sequence>
<protein>
    <submittedName>
        <fullName evidence="2">Uncharacterized protein</fullName>
    </submittedName>
</protein>
<gene>
    <name evidence="2" type="ORF">TWF730_002622</name>
</gene>
<organism evidence="2 3">
    <name type="scientific">Orbilia blumenaviensis</name>
    <dbReference type="NCBI Taxonomy" id="1796055"/>
    <lineage>
        <taxon>Eukaryota</taxon>
        <taxon>Fungi</taxon>
        <taxon>Dikarya</taxon>
        <taxon>Ascomycota</taxon>
        <taxon>Pezizomycotina</taxon>
        <taxon>Orbiliomycetes</taxon>
        <taxon>Orbiliales</taxon>
        <taxon>Orbiliaceae</taxon>
        <taxon>Orbilia</taxon>
    </lineage>
</organism>
<name>A0AAV9UBA3_9PEZI</name>
<reference evidence="2 3" key="1">
    <citation type="submission" date="2019-10" db="EMBL/GenBank/DDBJ databases">
        <authorList>
            <person name="Palmer J.M."/>
        </authorList>
    </citation>
    <scope>NUCLEOTIDE SEQUENCE [LARGE SCALE GENOMIC DNA]</scope>
    <source>
        <strain evidence="2 3">TWF730</strain>
    </source>
</reference>